<dbReference type="InterPro" id="IPR001031">
    <property type="entry name" value="Thioesterase"/>
</dbReference>
<keyword evidence="4" id="KW-1185">Reference proteome</keyword>
<gene>
    <name evidence="3" type="ORF">GCM10022226_30760</name>
</gene>
<dbReference type="Proteomes" id="UP001500888">
    <property type="component" value="Unassembled WGS sequence"/>
</dbReference>
<dbReference type="EMBL" id="BAAAZR010000006">
    <property type="protein sequence ID" value="GAA3808476.1"/>
    <property type="molecule type" value="Genomic_DNA"/>
</dbReference>
<dbReference type="Pfam" id="PF00975">
    <property type="entry name" value="Thioesterase"/>
    <property type="match status" value="1"/>
</dbReference>
<dbReference type="PANTHER" id="PTHR11487">
    <property type="entry name" value="THIOESTERASE"/>
    <property type="match status" value="1"/>
</dbReference>
<comment type="similarity">
    <text evidence="1">Belongs to the thioesterase family.</text>
</comment>
<organism evidence="3 4">
    <name type="scientific">Sphaerisporangium flaviroseum</name>
    <dbReference type="NCBI Taxonomy" id="509199"/>
    <lineage>
        <taxon>Bacteria</taxon>
        <taxon>Bacillati</taxon>
        <taxon>Actinomycetota</taxon>
        <taxon>Actinomycetes</taxon>
        <taxon>Streptosporangiales</taxon>
        <taxon>Streptosporangiaceae</taxon>
        <taxon>Sphaerisporangium</taxon>
    </lineage>
</organism>
<sequence>MLDSPWFLSAGTRSAPAARVFCFPPAGGNPRTFLGWQPDMGADAEIVAVCVPGRAHRCEEPSPATVGELADGAAAAIAAHAGLPVYLFGHSLGGLLAFEVARRLRGLPALRHLVVSGCAAPRLNPSDYIVWSNTNHGRAFAVEAASFLGLSAEFAAADEEVQDLLLADMREDVRLLAEYRYRPQAPLSVGVSLICGRDDPHVDGPGLTAWREECETVPECHWTEGDHFYLDKRPTAVTDVLRPLVLGGTGGAAPSQQHVEVI</sequence>
<reference evidence="4" key="1">
    <citation type="journal article" date="2019" name="Int. J. Syst. Evol. Microbiol.">
        <title>The Global Catalogue of Microorganisms (GCM) 10K type strain sequencing project: providing services to taxonomists for standard genome sequencing and annotation.</title>
        <authorList>
            <consortium name="The Broad Institute Genomics Platform"/>
            <consortium name="The Broad Institute Genome Sequencing Center for Infectious Disease"/>
            <person name="Wu L."/>
            <person name="Ma J."/>
        </authorList>
    </citation>
    <scope>NUCLEOTIDE SEQUENCE [LARGE SCALE GENOMIC DNA]</scope>
    <source>
        <strain evidence="4">JCM 16908</strain>
    </source>
</reference>
<comment type="caution">
    <text evidence="3">The sequence shown here is derived from an EMBL/GenBank/DDBJ whole genome shotgun (WGS) entry which is preliminary data.</text>
</comment>
<evidence type="ECO:0000259" key="2">
    <source>
        <dbReference type="Pfam" id="PF00975"/>
    </source>
</evidence>
<evidence type="ECO:0000256" key="1">
    <source>
        <dbReference type="ARBA" id="ARBA00007169"/>
    </source>
</evidence>
<name>A0ABP7I493_9ACTN</name>
<evidence type="ECO:0000313" key="4">
    <source>
        <dbReference type="Proteomes" id="UP001500888"/>
    </source>
</evidence>
<dbReference type="Gene3D" id="3.40.50.1820">
    <property type="entry name" value="alpha/beta hydrolase"/>
    <property type="match status" value="1"/>
</dbReference>
<proteinExistence type="inferred from homology"/>
<evidence type="ECO:0000313" key="3">
    <source>
        <dbReference type="EMBL" id="GAA3808476.1"/>
    </source>
</evidence>
<dbReference type="PANTHER" id="PTHR11487:SF0">
    <property type="entry name" value="S-ACYL FATTY ACID SYNTHASE THIOESTERASE, MEDIUM CHAIN"/>
    <property type="match status" value="1"/>
</dbReference>
<protein>
    <recommendedName>
        <fullName evidence="2">Thioesterase domain-containing protein</fullName>
    </recommendedName>
</protein>
<feature type="domain" description="Thioesterase" evidence="2">
    <location>
        <begin position="19"/>
        <end position="239"/>
    </location>
</feature>
<accession>A0ABP7I493</accession>
<dbReference type="SUPFAM" id="SSF53474">
    <property type="entry name" value="alpha/beta-Hydrolases"/>
    <property type="match status" value="1"/>
</dbReference>
<dbReference type="InterPro" id="IPR012223">
    <property type="entry name" value="TEII"/>
</dbReference>
<dbReference type="InterPro" id="IPR029058">
    <property type="entry name" value="AB_hydrolase_fold"/>
</dbReference>